<feature type="region of interest" description="Disordered" evidence="1">
    <location>
        <begin position="262"/>
        <end position="370"/>
    </location>
</feature>
<feature type="compositionally biased region" description="Low complexity" evidence="1">
    <location>
        <begin position="11"/>
        <end position="21"/>
    </location>
</feature>
<evidence type="ECO:0000259" key="2">
    <source>
        <dbReference type="Pfam" id="PF03364"/>
    </source>
</evidence>
<dbReference type="Pfam" id="PF03364">
    <property type="entry name" value="Polyketide_cyc"/>
    <property type="match status" value="1"/>
</dbReference>
<feature type="region of interest" description="Disordered" evidence="1">
    <location>
        <begin position="1"/>
        <end position="26"/>
    </location>
</feature>
<dbReference type="InterPro" id="IPR023393">
    <property type="entry name" value="START-like_dom_sf"/>
</dbReference>
<feature type="domain" description="Coenzyme Q-binding protein COQ10 START" evidence="2">
    <location>
        <begin position="126"/>
        <end position="246"/>
    </location>
</feature>
<feature type="compositionally biased region" description="Basic and acidic residues" evidence="1">
    <location>
        <begin position="311"/>
        <end position="363"/>
    </location>
</feature>
<protein>
    <submittedName>
        <fullName evidence="3">Polyketide cyclase/dehydrase/lipid transport protein</fullName>
    </submittedName>
</protein>
<proteinExistence type="predicted"/>
<sequence>MTQDVKERPAEQQQETTGAEQPLQRLGHEMGNLVGALGRRAMSSVVGRVTSATGRLQEYAGAGEAKETGPGEGGGGPLRRAGKVIKGVGSLAKGITQVREGLTGKGGQRAQGSKMKVTNVVETIDIGAPVEVVYNQWTRFEDFPSFLKKVEHVEQESDERLTWKAQILWSHRSWQSEIIEQVPDERIIWRSRGDKGYVDGAVTFHPLAPNLTRVVLVLEYHPQGFFEHVGNLWRAQGRRARLELKHFRRHVMTQTLLHPEEVKGWRGTIHEGHTVPEEETGEQTGEQGGAGPEKPAADQPAEPYGEQTGPEEERKEPTGGEERAEATSEKPGDEQAEARDDRPSGEKAEKPEEPTGEAHEERAGAGGSQA</sequence>
<dbReference type="InterPro" id="IPR005031">
    <property type="entry name" value="COQ10_START"/>
</dbReference>
<dbReference type="Gene3D" id="3.30.530.20">
    <property type="match status" value="1"/>
</dbReference>
<comment type="caution">
    <text evidence="3">The sequence shown here is derived from an EMBL/GenBank/DDBJ whole genome shotgun (WGS) entry which is preliminary data.</text>
</comment>
<organism evidence="3 4">
    <name type="scientific">Thermopolyspora flexuosa</name>
    <dbReference type="NCBI Taxonomy" id="103836"/>
    <lineage>
        <taxon>Bacteria</taxon>
        <taxon>Bacillati</taxon>
        <taxon>Actinomycetota</taxon>
        <taxon>Actinomycetes</taxon>
        <taxon>Streptosporangiales</taxon>
        <taxon>Streptosporangiaceae</taxon>
        <taxon>Thermopolyspora</taxon>
    </lineage>
</organism>
<dbReference type="OrthoDB" id="3695445at2"/>
<evidence type="ECO:0000256" key="1">
    <source>
        <dbReference type="SAM" id="MobiDB-lite"/>
    </source>
</evidence>
<dbReference type="Proteomes" id="UP000319213">
    <property type="component" value="Unassembled WGS sequence"/>
</dbReference>
<dbReference type="CDD" id="cd07817">
    <property type="entry name" value="SRPBCC_8"/>
    <property type="match status" value="1"/>
</dbReference>
<reference evidence="3 4" key="1">
    <citation type="submission" date="2019-06" db="EMBL/GenBank/DDBJ databases">
        <title>Sequencing the genomes of 1000 actinobacteria strains.</title>
        <authorList>
            <person name="Klenk H.-P."/>
        </authorList>
    </citation>
    <scope>NUCLEOTIDE SEQUENCE [LARGE SCALE GENOMIC DNA]</scope>
    <source>
        <strain evidence="3 4">DSM 43186</strain>
    </source>
</reference>
<gene>
    <name evidence="3" type="ORF">FHX40_4701</name>
</gene>
<dbReference type="SUPFAM" id="SSF55961">
    <property type="entry name" value="Bet v1-like"/>
    <property type="match status" value="1"/>
</dbReference>
<dbReference type="InterPro" id="IPR047137">
    <property type="entry name" value="ORF3"/>
</dbReference>
<evidence type="ECO:0000313" key="3">
    <source>
        <dbReference type="EMBL" id="TQM72554.1"/>
    </source>
</evidence>
<dbReference type="PANTHER" id="PTHR33824:SF7">
    <property type="entry name" value="POLYKETIDE CYCLASE_DEHYDRASE AND LIPID TRANSPORT SUPERFAMILY PROTEIN"/>
    <property type="match status" value="1"/>
</dbReference>
<keyword evidence="4" id="KW-1185">Reference proteome</keyword>
<feature type="compositionally biased region" description="Basic and acidic residues" evidence="1">
    <location>
        <begin position="1"/>
        <end position="10"/>
    </location>
</feature>
<dbReference type="RefSeq" id="WP_142262099.1">
    <property type="nucleotide sequence ID" value="NZ_BMPV01000002.1"/>
</dbReference>
<name>A0A543IPQ3_9ACTN</name>
<accession>A0A543IPQ3</accession>
<feature type="compositionally biased region" description="Basic and acidic residues" evidence="1">
    <location>
        <begin position="262"/>
        <end position="276"/>
    </location>
</feature>
<dbReference type="AlphaFoldDB" id="A0A543IPQ3"/>
<evidence type="ECO:0000313" key="4">
    <source>
        <dbReference type="Proteomes" id="UP000319213"/>
    </source>
</evidence>
<dbReference type="PANTHER" id="PTHR33824">
    <property type="entry name" value="POLYKETIDE CYCLASE/DEHYDRASE AND LIPID TRANSPORT SUPERFAMILY PROTEIN"/>
    <property type="match status" value="1"/>
</dbReference>
<dbReference type="EMBL" id="VFPQ01000002">
    <property type="protein sequence ID" value="TQM72554.1"/>
    <property type="molecule type" value="Genomic_DNA"/>
</dbReference>
<feature type="region of interest" description="Disordered" evidence="1">
    <location>
        <begin position="60"/>
        <end position="79"/>
    </location>
</feature>